<gene>
    <name evidence="3" type="ORF">SNE40_022100</name>
</gene>
<dbReference type="SUPFAM" id="SSF52540">
    <property type="entry name" value="P-loop containing nucleoside triphosphate hydrolases"/>
    <property type="match status" value="1"/>
</dbReference>
<keyword evidence="1" id="KW-0812">Transmembrane</keyword>
<accession>A0AAN8G1L7</accession>
<dbReference type="GO" id="GO:0019319">
    <property type="term" value="P:hexose biosynthetic process"/>
    <property type="evidence" value="ECO:0007669"/>
    <property type="project" value="TreeGrafter"/>
</dbReference>
<protein>
    <recommendedName>
        <fullName evidence="2">Sulfotransferase domain-containing protein</fullName>
    </recommendedName>
</protein>
<organism evidence="3 4">
    <name type="scientific">Patella caerulea</name>
    <name type="common">Rayed Mediterranean limpet</name>
    <dbReference type="NCBI Taxonomy" id="87958"/>
    <lineage>
        <taxon>Eukaryota</taxon>
        <taxon>Metazoa</taxon>
        <taxon>Spiralia</taxon>
        <taxon>Lophotrochozoa</taxon>
        <taxon>Mollusca</taxon>
        <taxon>Gastropoda</taxon>
        <taxon>Patellogastropoda</taxon>
        <taxon>Patelloidea</taxon>
        <taxon>Patellidae</taxon>
        <taxon>Patella</taxon>
    </lineage>
</organism>
<dbReference type="AlphaFoldDB" id="A0AAN8G1L7"/>
<dbReference type="EMBL" id="JAZGQO010000018">
    <property type="protein sequence ID" value="KAK6168232.1"/>
    <property type="molecule type" value="Genomic_DNA"/>
</dbReference>
<evidence type="ECO:0000313" key="3">
    <source>
        <dbReference type="EMBL" id="KAK6168232.1"/>
    </source>
</evidence>
<feature type="transmembrane region" description="Helical" evidence="1">
    <location>
        <begin position="12"/>
        <end position="30"/>
    </location>
</feature>
<feature type="domain" description="Sulfotransferase" evidence="2">
    <location>
        <begin position="287"/>
        <end position="440"/>
    </location>
</feature>
<keyword evidence="1" id="KW-1133">Transmembrane helix</keyword>
<dbReference type="Gene3D" id="3.40.50.300">
    <property type="entry name" value="P-loop containing nucleotide triphosphate hydrolases"/>
    <property type="match status" value="1"/>
</dbReference>
<dbReference type="PANTHER" id="PTHR15723:SF0">
    <property type="entry name" value="CARBOHYDRATE SULFOTRANSFERASE 15"/>
    <property type="match status" value="1"/>
</dbReference>
<keyword evidence="4" id="KW-1185">Reference proteome</keyword>
<reference evidence="3 4" key="1">
    <citation type="submission" date="2024-01" db="EMBL/GenBank/DDBJ databases">
        <title>The genome of the rayed Mediterranean limpet Patella caerulea (Linnaeus, 1758).</title>
        <authorList>
            <person name="Anh-Thu Weber A."/>
            <person name="Halstead-Nussloch G."/>
        </authorList>
    </citation>
    <scope>NUCLEOTIDE SEQUENCE [LARGE SCALE GENOMIC DNA]</scope>
    <source>
        <strain evidence="3">AATW-2023a</strain>
        <tissue evidence="3">Whole specimen</tissue>
    </source>
</reference>
<name>A0AAN8G1L7_PATCE</name>
<evidence type="ECO:0000313" key="4">
    <source>
        <dbReference type="Proteomes" id="UP001347796"/>
    </source>
</evidence>
<proteinExistence type="predicted"/>
<dbReference type="InterPro" id="IPR000863">
    <property type="entry name" value="Sulfotransferase_dom"/>
</dbReference>
<evidence type="ECO:0000259" key="2">
    <source>
        <dbReference type="Pfam" id="PF00685"/>
    </source>
</evidence>
<keyword evidence="1" id="KW-0472">Membrane</keyword>
<dbReference type="InterPro" id="IPR027417">
    <property type="entry name" value="P-loop_NTPase"/>
</dbReference>
<comment type="caution">
    <text evidence="3">The sequence shown here is derived from an EMBL/GenBank/DDBJ whole genome shotgun (WGS) entry which is preliminary data.</text>
</comment>
<dbReference type="Pfam" id="PF00685">
    <property type="entry name" value="Sulfotransfer_1"/>
    <property type="match status" value="1"/>
</dbReference>
<dbReference type="PANTHER" id="PTHR15723">
    <property type="entry name" value="CARBOHYDRATE SULFOTRANSFERASE 15"/>
    <property type="match status" value="1"/>
</dbReference>
<dbReference type="GO" id="GO:0050659">
    <property type="term" value="F:N-acetylgalactosamine 4-sulfate 6-O-sulfotransferase activity"/>
    <property type="evidence" value="ECO:0007669"/>
    <property type="project" value="TreeGrafter"/>
</dbReference>
<evidence type="ECO:0000256" key="1">
    <source>
        <dbReference type="SAM" id="Phobius"/>
    </source>
</evidence>
<sequence length="499" mass="59585">MRRSQCRSFQITFILGLCLFVWFFVSYKWFKNSPYYKISESQFDPSISKVLSSLNSWNLRTRQDLPNQSQEAAKLKSRDNLYKNVVFERLNDIPEVKEGVLEFIQRSEQHVLVKNETGSYFIEKYGNYSSLCTDLHSDIQDLFCMTKLPYLEDVKNPCWYELGCDGKLDCDQTLRLRCLPYYHILGCAKCATTDVYNRLIQHPQIFSNNGILHKEALWWSWYKYGITNWNIKRIQTFEEYTSRFDNTAEHIQTLIQDGSKLVRKIITGDASPPDFWDFRAWPLLAQNKGPEPTILTPHIMKYIYRKPKFILILRNPTDRLYSDYYFSGYGDNPYSFHQDIVNSIWTIENCLMNHTVQHCFYSADIFAKLKSRIHFGCYVVYLKEWLKMFDRDQFYIVRTEDYADDVDKYIAEIFDFLEVDPLSDSKLHKIEMKKKQRITKSKQKADPMLPKTHKILDKFYEKYNKELSEVLKDKKYMWSDINTINKWKLSDLNKLKIKE</sequence>
<dbReference type="InterPro" id="IPR052654">
    <property type="entry name" value="CS_Sulfotransferase"/>
</dbReference>
<dbReference type="Proteomes" id="UP001347796">
    <property type="component" value="Unassembled WGS sequence"/>
</dbReference>